<evidence type="ECO:0000256" key="12">
    <source>
        <dbReference type="RuleBase" id="RU361211"/>
    </source>
</evidence>
<dbReference type="GO" id="GO:0003682">
    <property type="term" value="F:chromatin binding"/>
    <property type="evidence" value="ECO:0007669"/>
    <property type="project" value="TreeGrafter"/>
</dbReference>
<dbReference type="GO" id="GO:0008270">
    <property type="term" value="F:zinc ion binding"/>
    <property type="evidence" value="ECO:0007669"/>
    <property type="project" value="UniProtKB-KW"/>
</dbReference>
<evidence type="ECO:0000256" key="9">
    <source>
        <dbReference type="ARBA" id="ARBA00022990"/>
    </source>
</evidence>
<feature type="compositionally biased region" description="Basic and acidic residues" evidence="13">
    <location>
        <begin position="651"/>
        <end position="663"/>
    </location>
</feature>
<feature type="compositionally biased region" description="Basic residues" evidence="13">
    <location>
        <begin position="664"/>
        <end position="676"/>
    </location>
</feature>
<evidence type="ECO:0000313" key="15">
    <source>
        <dbReference type="EMBL" id="KAI3404813.2"/>
    </source>
</evidence>
<feature type="compositionally biased region" description="Polar residues" evidence="13">
    <location>
        <begin position="153"/>
        <end position="167"/>
    </location>
</feature>
<comment type="caution">
    <text evidence="15">The sequence shown here is derived from an EMBL/GenBank/DDBJ whole genome shotgun (WGS) entry which is preliminary data.</text>
</comment>
<evidence type="ECO:0000256" key="3">
    <source>
        <dbReference type="ARBA" id="ARBA00013184"/>
    </source>
</evidence>
<evidence type="ECO:0000256" key="1">
    <source>
        <dbReference type="ARBA" id="ARBA00004123"/>
    </source>
</evidence>
<keyword evidence="6" id="KW-0863">Zinc-finger</keyword>
<keyword evidence="9" id="KW-0007">Acetylation</keyword>
<evidence type="ECO:0000256" key="7">
    <source>
        <dbReference type="ARBA" id="ARBA00022833"/>
    </source>
</evidence>
<comment type="similarity">
    <text evidence="2 12">Belongs to the MYST (SAS/MOZ) family.</text>
</comment>
<feature type="compositionally biased region" description="Polar residues" evidence="13">
    <location>
        <begin position="636"/>
        <end position="650"/>
    </location>
</feature>
<name>A0AAI9SXC3_9ASCO</name>
<dbReference type="InterPro" id="IPR050603">
    <property type="entry name" value="MYST_HAT"/>
</dbReference>
<keyword evidence="16" id="KW-1185">Reference proteome</keyword>
<evidence type="ECO:0000256" key="2">
    <source>
        <dbReference type="ARBA" id="ARBA00010107"/>
    </source>
</evidence>
<dbReference type="PROSITE" id="PS51726">
    <property type="entry name" value="MYST_HAT"/>
    <property type="match status" value="1"/>
</dbReference>
<dbReference type="GeneID" id="73379947"/>
<proteinExistence type="inferred from homology"/>
<dbReference type="PANTHER" id="PTHR10615:SF161">
    <property type="entry name" value="HISTONE ACETYLTRANSFERASE KAT7"/>
    <property type="match status" value="1"/>
</dbReference>
<accession>A0AAI9SXC3</accession>
<dbReference type="AlphaFoldDB" id="A0AAI9SXC3"/>
<keyword evidence="4" id="KW-0808">Transferase</keyword>
<evidence type="ECO:0000256" key="8">
    <source>
        <dbReference type="ARBA" id="ARBA00022853"/>
    </source>
</evidence>
<comment type="catalytic activity">
    <reaction evidence="12">
        <text>L-lysyl-[protein] + acetyl-CoA = N(6)-acetyl-L-lysyl-[protein] + CoA + H(+)</text>
        <dbReference type="Rhea" id="RHEA:45948"/>
        <dbReference type="Rhea" id="RHEA-COMP:9752"/>
        <dbReference type="Rhea" id="RHEA-COMP:10731"/>
        <dbReference type="ChEBI" id="CHEBI:15378"/>
        <dbReference type="ChEBI" id="CHEBI:29969"/>
        <dbReference type="ChEBI" id="CHEBI:57287"/>
        <dbReference type="ChEBI" id="CHEBI:57288"/>
        <dbReference type="ChEBI" id="CHEBI:61930"/>
        <dbReference type="EC" id="2.3.1.48"/>
    </reaction>
</comment>
<dbReference type="GO" id="GO:0003712">
    <property type="term" value="F:transcription coregulator activity"/>
    <property type="evidence" value="ECO:0007669"/>
    <property type="project" value="TreeGrafter"/>
</dbReference>
<dbReference type="InterPro" id="IPR002717">
    <property type="entry name" value="HAT_MYST-type"/>
</dbReference>
<organism evidence="15 16">
    <name type="scientific">Candida oxycetoniae</name>
    <dbReference type="NCBI Taxonomy" id="497107"/>
    <lineage>
        <taxon>Eukaryota</taxon>
        <taxon>Fungi</taxon>
        <taxon>Dikarya</taxon>
        <taxon>Ascomycota</taxon>
        <taxon>Saccharomycotina</taxon>
        <taxon>Pichiomycetes</taxon>
        <taxon>Debaryomycetaceae</taxon>
        <taxon>Candida/Lodderomyces clade</taxon>
        <taxon>Candida</taxon>
    </lineage>
</organism>
<dbReference type="Gene3D" id="1.10.10.10">
    <property type="entry name" value="Winged helix-like DNA-binding domain superfamily/Winged helix DNA-binding domain"/>
    <property type="match status" value="1"/>
</dbReference>
<dbReference type="PANTHER" id="PTHR10615">
    <property type="entry name" value="HISTONE ACETYLTRANSFERASE"/>
    <property type="match status" value="1"/>
</dbReference>
<evidence type="ECO:0000259" key="14">
    <source>
        <dbReference type="PROSITE" id="PS51726"/>
    </source>
</evidence>
<feature type="region of interest" description="Disordered" evidence="13">
    <location>
        <begin position="127"/>
        <end position="167"/>
    </location>
</feature>
<dbReference type="Pfam" id="PF01853">
    <property type="entry name" value="MOZ_SAS"/>
    <property type="match status" value="1"/>
</dbReference>
<dbReference type="GO" id="GO:0004402">
    <property type="term" value="F:histone acetyltransferase activity"/>
    <property type="evidence" value="ECO:0007669"/>
    <property type="project" value="InterPro"/>
</dbReference>
<evidence type="ECO:0000313" key="16">
    <source>
        <dbReference type="Proteomes" id="UP001202479"/>
    </source>
</evidence>
<dbReference type="GO" id="GO:0031507">
    <property type="term" value="P:heterochromatin formation"/>
    <property type="evidence" value="ECO:0007669"/>
    <property type="project" value="UniProtKB-ARBA"/>
</dbReference>
<evidence type="ECO:0000256" key="6">
    <source>
        <dbReference type="ARBA" id="ARBA00022771"/>
    </source>
</evidence>
<feature type="active site" description="Proton donor/acceptor" evidence="11">
    <location>
        <position position="355"/>
    </location>
</feature>
<keyword evidence="8" id="KW-0156">Chromatin regulator</keyword>
<keyword evidence="10 12" id="KW-0539">Nucleus</keyword>
<evidence type="ECO:0000256" key="4">
    <source>
        <dbReference type="ARBA" id="ARBA00022679"/>
    </source>
</evidence>
<dbReference type="InterPro" id="IPR016181">
    <property type="entry name" value="Acyl_CoA_acyltransferase"/>
</dbReference>
<dbReference type="FunFam" id="3.30.60.60:FF:000001">
    <property type="entry name" value="Histone acetyltransferase"/>
    <property type="match status" value="1"/>
</dbReference>
<dbReference type="Gene3D" id="3.30.60.60">
    <property type="entry name" value="N-acetyl transferase-like"/>
    <property type="match status" value="1"/>
</dbReference>
<dbReference type="EC" id="2.3.1.48" evidence="3 12"/>
<dbReference type="Gene3D" id="3.40.630.30">
    <property type="match status" value="1"/>
</dbReference>
<protein>
    <recommendedName>
        <fullName evidence="3 12">Histone acetyltransferase</fullName>
        <ecNumber evidence="3 12">2.3.1.48</ecNumber>
    </recommendedName>
</protein>
<feature type="compositionally biased region" description="Low complexity" evidence="13">
    <location>
        <begin position="135"/>
        <end position="148"/>
    </location>
</feature>
<reference evidence="15" key="1">
    <citation type="journal article" date="2022" name="DNA Res.">
        <title>Genome analysis of five recently described species of the CUG-Ser clade uncovers Candida theae as a new hybrid lineage with pathogenic potential in the Candida parapsilosis species complex.</title>
        <authorList>
            <person name="Mixao V."/>
            <person name="Del Olmo V."/>
            <person name="Hegedusova E."/>
            <person name="Saus E."/>
            <person name="Pryszcz L."/>
            <person name="Cillingova A."/>
            <person name="Nosek J."/>
            <person name="Gabaldon T."/>
        </authorList>
    </citation>
    <scope>NUCLEOTIDE SEQUENCE</scope>
    <source>
        <strain evidence="15">CBS 10844</strain>
    </source>
</reference>
<evidence type="ECO:0000256" key="5">
    <source>
        <dbReference type="ARBA" id="ARBA00022723"/>
    </source>
</evidence>
<dbReference type="GO" id="GO:0006357">
    <property type="term" value="P:regulation of transcription by RNA polymerase II"/>
    <property type="evidence" value="ECO:0007669"/>
    <property type="project" value="TreeGrafter"/>
</dbReference>
<dbReference type="GO" id="GO:0005634">
    <property type="term" value="C:nucleus"/>
    <property type="evidence" value="ECO:0007669"/>
    <property type="project" value="UniProtKB-SubCell"/>
</dbReference>
<keyword evidence="7" id="KW-0862">Zinc</keyword>
<gene>
    <name evidence="15" type="ORF">KGF56_002330</name>
</gene>
<keyword evidence="5" id="KW-0479">Metal-binding</keyword>
<feature type="region of interest" description="Disordered" evidence="13">
    <location>
        <begin position="579"/>
        <end position="702"/>
    </location>
</feature>
<evidence type="ECO:0000256" key="13">
    <source>
        <dbReference type="SAM" id="MobiDB-lite"/>
    </source>
</evidence>
<feature type="domain" description="MYST-type HAT" evidence="14">
    <location>
        <begin position="173"/>
        <end position="462"/>
    </location>
</feature>
<feature type="compositionally biased region" description="Acidic residues" evidence="13">
    <location>
        <begin position="596"/>
        <end position="625"/>
    </location>
</feature>
<dbReference type="InterPro" id="IPR036388">
    <property type="entry name" value="WH-like_DNA-bd_sf"/>
</dbReference>
<evidence type="ECO:0000256" key="11">
    <source>
        <dbReference type="PIRSR" id="PIRSR602717-51"/>
    </source>
</evidence>
<evidence type="ECO:0000256" key="10">
    <source>
        <dbReference type="ARBA" id="ARBA00023242"/>
    </source>
</evidence>
<dbReference type="FunFam" id="3.40.630.30:FF:000001">
    <property type="entry name" value="Histone acetyltransferase"/>
    <property type="match status" value="1"/>
</dbReference>
<dbReference type="GO" id="GO:1990467">
    <property type="term" value="C:NuA3a histone acetyltransferase complex"/>
    <property type="evidence" value="ECO:0007669"/>
    <property type="project" value="TreeGrafter"/>
</dbReference>
<comment type="subcellular location">
    <subcellularLocation>
        <location evidence="1 12">Nucleus</location>
    </subcellularLocation>
</comment>
<feature type="compositionally biased region" description="Basic residues" evidence="13">
    <location>
        <begin position="688"/>
        <end position="702"/>
    </location>
</feature>
<dbReference type="SUPFAM" id="SSF55729">
    <property type="entry name" value="Acyl-CoA N-acyltransferases (Nat)"/>
    <property type="match status" value="1"/>
</dbReference>
<dbReference type="Proteomes" id="UP001202479">
    <property type="component" value="Unassembled WGS sequence"/>
</dbReference>
<dbReference type="Pfam" id="PF17772">
    <property type="entry name" value="zf-MYST"/>
    <property type="match status" value="1"/>
</dbReference>
<dbReference type="EMBL" id="JAHUZD010000074">
    <property type="protein sequence ID" value="KAI3404813.2"/>
    <property type="molecule type" value="Genomic_DNA"/>
</dbReference>
<dbReference type="InterPro" id="IPR040706">
    <property type="entry name" value="Zf-MYST"/>
</dbReference>
<sequence>MGSHHLLNQLRISNNHIYSNIELKDLDKRSHRLRKYNNDYSLKRMIQETRETIVKEPVQQTKAKSKVKILNKNGQFLVHIKYNSTDKRELPYHGVLNYPDCVINDTDPTKEERANFDKLKEAALSSLEEEKKKTTTTSSSSSSLTSTADHTSEVSSNNNAATAKESTPSNIVLNKSKIKKIVFRDFEIDTWYIAPYPEEYSQCETLYICEYCLKYMSSPVSYLRHQLKNCNNSNHHPPGVEVYRDSNVSIWEVDGRKNINYCQNICLLAKLFLNSKTLYYDVEPFVFYVLTERDSNNLSRHHFVGYFSKEKLNNSDYNVSCILTLPIYQRKGYGHLLIDFSYLLSRNEFKFGTPEKPLSDLGLLSYKNYWKIAVAYKLRDLYEMYRRKEKISLSIESLCKLTGITPANVVLALEQLGALYKNPNKKGAFAIVLNLPKINENIKKWEAKNYSTLKYENLLWKPILFGPSGGINSAPALQVHSTKSNIVPQNSISLLSNFLMDDINNPYTLEEEAFREISKYAELPFDKEKDDFKLGNYVSCGPENNIAKNGIFKSQEHKKYRNNGVDMGKVAEVFPVDYKSNSEHENDSEFSIVSGEEIDEEEEEEEEEVDIDDDDDDDVYEDDQESFSANRRRQQFSDTTSDIFRSNRISKYSDTRRNFNKYKDNKHRSSPMRRKTINVLANDVTPRGRGRPKGTFKLKRVS</sequence>
<dbReference type="RefSeq" id="XP_049180558.1">
    <property type="nucleotide sequence ID" value="XM_049323547.1"/>
</dbReference>